<dbReference type="Proteomes" id="UP000251314">
    <property type="component" value="Unassembled WGS sequence"/>
</dbReference>
<organism evidence="3 4">
    <name type="scientific">Phytophthora cactorum</name>
    <dbReference type="NCBI Taxonomy" id="29920"/>
    <lineage>
        <taxon>Eukaryota</taxon>
        <taxon>Sar</taxon>
        <taxon>Stramenopiles</taxon>
        <taxon>Oomycota</taxon>
        <taxon>Peronosporomycetes</taxon>
        <taxon>Peronosporales</taxon>
        <taxon>Peronosporaceae</taxon>
        <taxon>Phytophthora</taxon>
    </lineage>
</organism>
<proteinExistence type="predicted"/>
<comment type="caution">
    <text evidence="3">The sequence shown here is derived from an EMBL/GenBank/DDBJ whole genome shotgun (WGS) entry which is preliminary data.</text>
</comment>
<gene>
    <name evidence="3" type="ORF">PC110_g2376</name>
</gene>
<dbReference type="InterPro" id="IPR013103">
    <property type="entry name" value="RVT_2"/>
</dbReference>
<name>A0A329SWB1_9STRA</name>
<sequence>MKDYGFKQSQAKPCLYFYAKNEAMAFVLVYVDDVIITTNSEDFKCELFSALENEYGFMDLGLLTSYLGKRVRQTGTEAVLDQEQYPREILEKFDHVEGLSNKCGISMKATAKLRKCKHADEEECNHSPSKVPYRAGSDNFVRIGKFGHRVRSDSEGGSRTGGCTPRPPR</sequence>
<dbReference type="VEuPathDB" id="FungiDB:PC110_g2376"/>
<evidence type="ECO:0000259" key="2">
    <source>
        <dbReference type="Pfam" id="PF07727"/>
    </source>
</evidence>
<reference evidence="3 4" key="1">
    <citation type="submission" date="2018-01" db="EMBL/GenBank/DDBJ databases">
        <title>Draft genome of the strawberry crown rot pathogen Phytophthora cactorum.</title>
        <authorList>
            <person name="Armitage A.D."/>
            <person name="Lysoe E."/>
            <person name="Nellist C.F."/>
            <person name="Harrison R.J."/>
            <person name="Brurberg M.B."/>
        </authorList>
    </citation>
    <scope>NUCLEOTIDE SEQUENCE [LARGE SCALE GENOMIC DNA]</scope>
    <source>
        <strain evidence="3 4">10300</strain>
    </source>
</reference>
<dbReference type="AlphaFoldDB" id="A0A329SWB1"/>
<dbReference type="STRING" id="29920.A0A329SWB1"/>
<dbReference type="OrthoDB" id="414945at2759"/>
<keyword evidence="4" id="KW-1185">Reference proteome</keyword>
<dbReference type="EMBL" id="MJFZ01000031">
    <property type="protein sequence ID" value="RAW41413.1"/>
    <property type="molecule type" value="Genomic_DNA"/>
</dbReference>
<protein>
    <recommendedName>
        <fullName evidence="2">Reverse transcriptase Ty1/copia-type domain-containing protein</fullName>
    </recommendedName>
</protein>
<feature type="region of interest" description="Disordered" evidence="1">
    <location>
        <begin position="148"/>
        <end position="169"/>
    </location>
</feature>
<dbReference type="Pfam" id="PF07727">
    <property type="entry name" value="RVT_2"/>
    <property type="match status" value="1"/>
</dbReference>
<evidence type="ECO:0000256" key="1">
    <source>
        <dbReference type="SAM" id="MobiDB-lite"/>
    </source>
</evidence>
<accession>A0A329SWB1</accession>
<evidence type="ECO:0000313" key="3">
    <source>
        <dbReference type="EMBL" id="RAW41413.1"/>
    </source>
</evidence>
<feature type="domain" description="Reverse transcriptase Ty1/copia-type" evidence="2">
    <location>
        <begin position="2"/>
        <end position="97"/>
    </location>
</feature>
<evidence type="ECO:0000313" key="4">
    <source>
        <dbReference type="Proteomes" id="UP000251314"/>
    </source>
</evidence>